<dbReference type="EMBL" id="BAABDF010000001">
    <property type="protein sequence ID" value="GAA3852871.1"/>
    <property type="molecule type" value="Genomic_DNA"/>
</dbReference>
<proteinExistence type="predicted"/>
<dbReference type="Pfam" id="PF00005">
    <property type="entry name" value="ABC_tran"/>
    <property type="match status" value="1"/>
</dbReference>
<comment type="caution">
    <text evidence="12">The sequence shown here is derived from an EMBL/GenBank/DDBJ whole genome shotgun (WGS) entry which is preliminary data.</text>
</comment>
<dbReference type="Pfam" id="PF03459">
    <property type="entry name" value="TOBE"/>
    <property type="match status" value="1"/>
</dbReference>
<dbReference type="InterPro" id="IPR003439">
    <property type="entry name" value="ABC_transporter-like_ATP-bd"/>
</dbReference>
<dbReference type="PROSITE" id="PS51866">
    <property type="entry name" value="MOP"/>
    <property type="match status" value="1"/>
</dbReference>
<dbReference type="Gene3D" id="3.40.50.300">
    <property type="entry name" value="P-loop containing nucleotide triphosphate hydrolases"/>
    <property type="match status" value="1"/>
</dbReference>
<keyword evidence="4" id="KW-0997">Cell inner membrane</keyword>
<dbReference type="InterPro" id="IPR027417">
    <property type="entry name" value="P-loop_NTPase"/>
</dbReference>
<evidence type="ECO:0000256" key="9">
    <source>
        <dbReference type="PROSITE-ProRule" id="PRU01213"/>
    </source>
</evidence>
<feature type="domain" description="Mop" evidence="11">
    <location>
        <begin position="290"/>
        <end position="356"/>
    </location>
</feature>
<evidence type="ECO:0000259" key="10">
    <source>
        <dbReference type="PROSITE" id="PS50893"/>
    </source>
</evidence>
<dbReference type="NCBIfam" id="TIGR02142">
    <property type="entry name" value="modC_ABC"/>
    <property type="match status" value="1"/>
</dbReference>
<keyword evidence="7" id="KW-1278">Translocase</keyword>
<dbReference type="PROSITE" id="PS00211">
    <property type="entry name" value="ABC_TRANSPORTER_1"/>
    <property type="match status" value="1"/>
</dbReference>
<dbReference type="InterPro" id="IPR017871">
    <property type="entry name" value="ABC_transporter-like_CS"/>
</dbReference>
<organism evidence="12 13">
    <name type="scientific">Celeribacter arenosi</name>
    <dbReference type="NCBI Taxonomy" id="792649"/>
    <lineage>
        <taxon>Bacteria</taxon>
        <taxon>Pseudomonadati</taxon>
        <taxon>Pseudomonadota</taxon>
        <taxon>Alphaproteobacteria</taxon>
        <taxon>Rhodobacterales</taxon>
        <taxon>Roseobacteraceae</taxon>
        <taxon>Celeribacter</taxon>
    </lineage>
</organism>
<keyword evidence="2" id="KW-1003">Cell membrane</keyword>
<dbReference type="Gene3D" id="2.40.50.100">
    <property type="match status" value="1"/>
</dbReference>
<gene>
    <name evidence="12" type="primary">modC</name>
    <name evidence="12" type="ORF">GCM10022404_00300</name>
</gene>
<reference evidence="13" key="1">
    <citation type="journal article" date="2019" name="Int. J. Syst. Evol. Microbiol.">
        <title>The Global Catalogue of Microorganisms (GCM) 10K type strain sequencing project: providing services to taxonomists for standard genome sequencing and annotation.</title>
        <authorList>
            <consortium name="The Broad Institute Genomics Platform"/>
            <consortium name="The Broad Institute Genome Sequencing Center for Infectious Disease"/>
            <person name="Wu L."/>
            <person name="Ma J."/>
        </authorList>
    </citation>
    <scope>NUCLEOTIDE SEQUENCE [LARGE SCALE GENOMIC DNA]</scope>
    <source>
        <strain evidence="13">JCM 17190</strain>
    </source>
</reference>
<evidence type="ECO:0000256" key="7">
    <source>
        <dbReference type="ARBA" id="ARBA00022967"/>
    </source>
</evidence>
<dbReference type="SUPFAM" id="SSF52540">
    <property type="entry name" value="P-loop containing nucleoside triphosphate hydrolases"/>
    <property type="match status" value="1"/>
</dbReference>
<evidence type="ECO:0000256" key="1">
    <source>
        <dbReference type="ARBA" id="ARBA00022448"/>
    </source>
</evidence>
<dbReference type="Proteomes" id="UP001399917">
    <property type="component" value="Unassembled WGS sequence"/>
</dbReference>
<sequence length="360" mass="38001">MLTVDIRQRLGAFDLTARFDAPQGITALFGASGAGKTSVINAISGLSMPDEGRITLGDTVLFDAKSGINLPAHQRGIATVFQDARLFPHMSVARNLGYGRRYARTPLGEAEEARIIDMLGIRPLLDRRPAKLSGGERQRVALGRALFSAPRLLLADEPLAALDRDRKAGILPYFERLRDEAGLPVLYVSHSVFEVARLASQVVVLGAGRVIATGAPADVLSDPALLPDGDREAGALISARVVSHDSDGLSALDAGGVAFFLPQVPANIGVEVRVRISASDVMLARDRPLDISALNVVSGRIVGFRDGGEASVLVTLETPAGPLFARITKRSVAAMALEEGQKVFAVVKTIAIAKGDMAGD</sequence>
<dbReference type="InterPro" id="IPR050334">
    <property type="entry name" value="Molybdenum_import_ModC"/>
</dbReference>
<keyword evidence="6 12" id="KW-0067">ATP-binding</keyword>
<keyword evidence="3 9" id="KW-0500">Molybdenum</keyword>
<evidence type="ECO:0000256" key="8">
    <source>
        <dbReference type="ARBA" id="ARBA00023136"/>
    </source>
</evidence>
<dbReference type="PANTHER" id="PTHR43514">
    <property type="entry name" value="ABC TRANSPORTER I FAMILY MEMBER 10"/>
    <property type="match status" value="1"/>
</dbReference>
<protein>
    <submittedName>
        <fullName evidence="12">Molybdenum ABC transporter ATP-binding protein</fullName>
    </submittedName>
</protein>
<dbReference type="GO" id="GO:0005524">
    <property type="term" value="F:ATP binding"/>
    <property type="evidence" value="ECO:0007669"/>
    <property type="project" value="UniProtKB-KW"/>
</dbReference>
<dbReference type="InterPro" id="IPR003593">
    <property type="entry name" value="AAA+_ATPase"/>
</dbReference>
<keyword evidence="1" id="KW-0813">Transport</keyword>
<evidence type="ECO:0000256" key="3">
    <source>
        <dbReference type="ARBA" id="ARBA00022505"/>
    </source>
</evidence>
<evidence type="ECO:0000256" key="2">
    <source>
        <dbReference type="ARBA" id="ARBA00022475"/>
    </source>
</evidence>
<feature type="domain" description="ABC transporter" evidence="10">
    <location>
        <begin position="1"/>
        <end position="232"/>
    </location>
</feature>
<dbReference type="InterPro" id="IPR005116">
    <property type="entry name" value="Transp-assoc_OB_typ1"/>
</dbReference>
<keyword evidence="5" id="KW-0547">Nucleotide-binding</keyword>
<evidence type="ECO:0000256" key="4">
    <source>
        <dbReference type="ARBA" id="ARBA00022519"/>
    </source>
</evidence>
<evidence type="ECO:0000259" key="11">
    <source>
        <dbReference type="PROSITE" id="PS51866"/>
    </source>
</evidence>
<dbReference type="SUPFAM" id="SSF50331">
    <property type="entry name" value="MOP-like"/>
    <property type="match status" value="1"/>
</dbReference>
<keyword evidence="8" id="KW-0472">Membrane</keyword>
<dbReference type="PROSITE" id="PS50893">
    <property type="entry name" value="ABC_TRANSPORTER_2"/>
    <property type="match status" value="1"/>
</dbReference>
<evidence type="ECO:0000313" key="13">
    <source>
        <dbReference type="Proteomes" id="UP001399917"/>
    </source>
</evidence>
<dbReference type="SMART" id="SM00382">
    <property type="entry name" value="AAA"/>
    <property type="match status" value="1"/>
</dbReference>
<keyword evidence="13" id="KW-1185">Reference proteome</keyword>
<evidence type="ECO:0000256" key="5">
    <source>
        <dbReference type="ARBA" id="ARBA00022741"/>
    </source>
</evidence>
<accession>A0ABP7JTZ4</accession>
<dbReference type="InterPro" id="IPR011868">
    <property type="entry name" value="ModC_ABC_ATP-bd"/>
</dbReference>
<dbReference type="RefSeq" id="WP_344842439.1">
    <property type="nucleotide sequence ID" value="NZ_BAABDF010000001.1"/>
</dbReference>
<dbReference type="PANTHER" id="PTHR43514:SF4">
    <property type="entry name" value="ABC TRANSPORTER I FAMILY MEMBER 10"/>
    <property type="match status" value="1"/>
</dbReference>
<name>A0ABP7JTZ4_9RHOB</name>
<dbReference type="InterPro" id="IPR008995">
    <property type="entry name" value="Mo/tungstate-bd_C_term_dom"/>
</dbReference>
<dbReference type="InterPro" id="IPR004606">
    <property type="entry name" value="Mop_domain"/>
</dbReference>
<evidence type="ECO:0000313" key="12">
    <source>
        <dbReference type="EMBL" id="GAA3852871.1"/>
    </source>
</evidence>
<evidence type="ECO:0000256" key="6">
    <source>
        <dbReference type="ARBA" id="ARBA00022840"/>
    </source>
</evidence>